<gene>
    <name evidence="6" type="ORF">LWI28_000059</name>
</gene>
<dbReference type="SUPFAM" id="SSF50129">
    <property type="entry name" value="GroES-like"/>
    <property type="match status" value="1"/>
</dbReference>
<evidence type="ECO:0000256" key="1">
    <source>
        <dbReference type="ARBA" id="ARBA00008072"/>
    </source>
</evidence>
<evidence type="ECO:0000256" key="4">
    <source>
        <dbReference type="ARBA" id="ARBA00023002"/>
    </source>
</evidence>
<dbReference type="AlphaFoldDB" id="A0AAD5NKX1"/>
<keyword evidence="3" id="KW-0862">Zinc</keyword>
<evidence type="ECO:0000256" key="3">
    <source>
        <dbReference type="ARBA" id="ARBA00022833"/>
    </source>
</evidence>
<dbReference type="EMBL" id="JAJSOW010000105">
    <property type="protein sequence ID" value="KAI9164672.1"/>
    <property type="molecule type" value="Genomic_DNA"/>
</dbReference>
<evidence type="ECO:0000259" key="5">
    <source>
        <dbReference type="Pfam" id="PF08240"/>
    </source>
</evidence>
<dbReference type="InterPro" id="IPR047109">
    <property type="entry name" value="CAD-like"/>
</dbReference>
<reference evidence="6" key="1">
    <citation type="journal article" date="2022" name="Plant J.">
        <title>Strategies of tolerance reflected in two North American maple genomes.</title>
        <authorList>
            <person name="McEvoy S.L."/>
            <person name="Sezen U.U."/>
            <person name="Trouern-Trend A."/>
            <person name="McMahon S.M."/>
            <person name="Schaberg P.G."/>
            <person name="Yang J."/>
            <person name="Wegrzyn J.L."/>
            <person name="Swenson N.G."/>
        </authorList>
    </citation>
    <scope>NUCLEOTIDE SEQUENCE</scope>
    <source>
        <strain evidence="6">91603</strain>
    </source>
</reference>
<comment type="caution">
    <text evidence="6">The sequence shown here is derived from an EMBL/GenBank/DDBJ whole genome shotgun (WGS) entry which is preliminary data.</text>
</comment>
<name>A0AAD5NKX1_ACENE</name>
<dbReference type="PANTHER" id="PTHR42683">
    <property type="entry name" value="ALDEHYDE REDUCTASE"/>
    <property type="match status" value="1"/>
</dbReference>
<protein>
    <recommendedName>
        <fullName evidence="5">Alcohol dehydrogenase-like N-terminal domain-containing protein</fullName>
    </recommendedName>
</protein>
<dbReference type="Pfam" id="PF08240">
    <property type="entry name" value="ADH_N"/>
    <property type="match status" value="1"/>
</dbReference>
<sequence>MQPKKAFGWAARDSSGVLSPFTFSRRATGEKDLTFKVLYSGICHIDLHLIRNEFESENQWASSYPLHPGHEIVGVVTEVGNKEQVLLKEN</sequence>
<evidence type="ECO:0000313" key="7">
    <source>
        <dbReference type="Proteomes" id="UP001064489"/>
    </source>
</evidence>
<dbReference type="InterPro" id="IPR013154">
    <property type="entry name" value="ADH-like_N"/>
</dbReference>
<comment type="similarity">
    <text evidence="1">Belongs to the zinc-containing alcohol dehydrogenase family.</text>
</comment>
<evidence type="ECO:0000313" key="6">
    <source>
        <dbReference type="EMBL" id="KAI9164672.1"/>
    </source>
</evidence>
<dbReference type="GO" id="GO:0016616">
    <property type="term" value="F:oxidoreductase activity, acting on the CH-OH group of donors, NAD or NADP as acceptor"/>
    <property type="evidence" value="ECO:0007669"/>
    <property type="project" value="InterPro"/>
</dbReference>
<evidence type="ECO:0000256" key="2">
    <source>
        <dbReference type="ARBA" id="ARBA00022723"/>
    </source>
</evidence>
<keyword evidence="4" id="KW-0560">Oxidoreductase</keyword>
<dbReference type="GO" id="GO:0046872">
    <property type="term" value="F:metal ion binding"/>
    <property type="evidence" value="ECO:0007669"/>
    <property type="project" value="UniProtKB-KW"/>
</dbReference>
<keyword evidence="2" id="KW-0479">Metal-binding</keyword>
<organism evidence="6 7">
    <name type="scientific">Acer negundo</name>
    <name type="common">Box elder</name>
    <dbReference type="NCBI Taxonomy" id="4023"/>
    <lineage>
        <taxon>Eukaryota</taxon>
        <taxon>Viridiplantae</taxon>
        <taxon>Streptophyta</taxon>
        <taxon>Embryophyta</taxon>
        <taxon>Tracheophyta</taxon>
        <taxon>Spermatophyta</taxon>
        <taxon>Magnoliopsida</taxon>
        <taxon>eudicotyledons</taxon>
        <taxon>Gunneridae</taxon>
        <taxon>Pentapetalae</taxon>
        <taxon>rosids</taxon>
        <taxon>malvids</taxon>
        <taxon>Sapindales</taxon>
        <taxon>Sapindaceae</taxon>
        <taxon>Hippocastanoideae</taxon>
        <taxon>Acereae</taxon>
        <taxon>Acer</taxon>
    </lineage>
</organism>
<feature type="domain" description="Alcohol dehydrogenase-like N-terminal" evidence="5">
    <location>
        <begin position="30"/>
        <end position="82"/>
    </location>
</feature>
<reference evidence="6" key="2">
    <citation type="submission" date="2023-02" db="EMBL/GenBank/DDBJ databases">
        <authorList>
            <person name="Swenson N.G."/>
            <person name="Wegrzyn J.L."/>
            <person name="Mcevoy S.L."/>
        </authorList>
    </citation>
    <scope>NUCLEOTIDE SEQUENCE</scope>
    <source>
        <strain evidence="6">91603</strain>
        <tissue evidence="6">Leaf</tissue>
    </source>
</reference>
<dbReference type="InterPro" id="IPR011032">
    <property type="entry name" value="GroES-like_sf"/>
</dbReference>
<dbReference type="Proteomes" id="UP001064489">
    <property type="component" value="Chromosome 10"/>
</dbReference>
<accession>A0AAD5NKX1</accession>
<keyword evidence="7" id="KW-1185">Reference proteome</keyword>
<proteinExistence type="inferred from homology"/>
<dbReference type="Gene3D" id="3.90.180.10">
    <property type="entry name" value="Medium-chain alcohol dehydrogenases, catalytic domain"/>
    <property type="match status" value="1"/>
</dbReference>